<gene>
    <name evidence="3" type="ORF">BLE401_03315</name>
</gene>
<evidence type="ECO:0008006" key="5">
    <source>
        <dbReference type="Google" id="ProtNLM"/>
    </source>
</evidence>
<protein>
    <recommendedName>
        <fullName evidence="5">DUF4398 domain-containing protein</fullName>
    </recommendedName>
</protein>
<keyword evidence="2" id="KW-0732">Signal</keyword>
<keyword evidence="4" id="KW-1185">Reference proteome</keyword>
<feature type="chain" id="PRO_5014886659" description="DUF4398 domain-containing protein" evidence="2">
    <location>
        <begin position="23"/>
        <end position="104"/>
    </location>
</feature>
<dbReference type="OrthoDB" id="5625925at2"/>
<organism evidence="3 4">
    <name type="scientific">Beggiatoa leptomitoformis</name>
    <dbReference type="NCBI Taxonomy" id="288004"/>
    <lineage>
        <taxon>Bacteria</taxon>
        <taxon>Pseudomonadati</taxon>
        <taxon>Pseudomonadota</taxon>
        <taxon>Gammaproteobacteria</taxon>
        <taxon>Thiotrichales</taxon>
        <taxon>Thiotrichaceae</taxon>
        <taxon>Beggiatoa</taxon>
    </lineage>
</organism>
<evidence type="ECO:0000256" key="2">
    <source>
        <dbReference type="SAM" id="SignalP"/>
    </source>
</evidence>
<reference evidence="4" key="1">
    <citation type="submission" date="2016-12" db="EMBL/GenBank/DDBJ databases">
        <title>Complete Genome Sequence of Beggiatoa leptomitiformis D-401.</title>
        <authorList>
            <person name="Fomenkov A."/>
            <person name="Vincze T."/>
            <person name="Grabovich M."/>
            <person name="Anton B.P."/>
            <person name="Dubinina G."/>
            <person name="Orlova M."/>
            <person name="Belousova E."/>
            <person name="Roberts R.J."/>
        </authorList>
    </citation>
    <scope>NUCLEOTIDE SEQUENCE [LARGE SCALE GENOMIC DNA]</scope>
    <source>
        <strain evidence="4">D-401</strain>
    </source>
</reference>
<dbReference type="AlphaFoldDB" id="A0A2N9YBI5"/>
<evidence type="ECO:0000256" key="1">
    <source>
        <dbReference type="SAM" id="Coils"/>
    </source>
</evidence>
<feature type="signal peptide" evidence="2">
    <location>
        <begin position="1"/>
        <end position="22"/>
    </location>
</feature>
<accession>A0A2N9YBI5</accession>
<proteinExistence type="predicted"/>
<name>A0A2N9YBI5_9GAMM</name>
<dbReference type="KEGG" id="blep:AL038_02735"/>
<dbReference type="STRING" id="288004.AL038_02735"/>
<dbReference type="RefSeq" id="WP_062148661.1">
    <property type="nucleotide sequence ID" value="NZ_CP012373.2"/>
</dbReference>
<evidence type="ECO:0000313" key="4">
    <source>
        <dbReference type="Proteomes" id="UP000234271"/>
    </source>
</evidence>
<dbReference type="Proteomes" id="UP000234271">
    <property type="component" value="Chromosome"/>
</dbReference>
<evidence type="ECO:0000313" key="3">
    <source>
        <dbReference type="EMBL" id="AUI67821.1"/>
    </source>
</evidence>
<dbReference type="EMBL" id="CP018889">
    <property type="protein sequence ID" value="AUI67821.1"/>
    <property type="molecule type" value="Genomic_DNA"/>
</dbReference>
<keyword evidence="1" id="KW-0175">Coiled coil</keyword>
<feature type="coiled-coil region" evidence="1">
    <location>
        <begin position="60"/>
        <end position="87"/>
    </location>
</feature>
<sequence>MFKFISIVFLLYCLSACGISQAVYGVPEKQWETMSETERQITIERFNRQEAINAETRVQAEATRKAVEKARADAQAFEQQCLETHEKTAEECHVITRTRFERIF</sequence>